<feature type="domain" description="G" evidence="1">
    <location>
        <begin position="481"/>
        <end position="590"/>
    </location>
</feature>
<evidence type="ECO:0008006" key="5">
    <source>
        <dbReference type="Google" id="ProtNLM"/>
    </source>
</evidence>
<dbReference type="eggNOG" id="ENOG502S8AV">
    <property type="taxonomic scope" value="Eukaryota"/>
</dbReference>
<dbReference type="GO" id="GO:0005525">
    <property type="term" value="F:GTP binding"/>
    <property type="evidence" value="ECO:0007669"/>
    <property type="project" value="InterPro"/>
</dbReference>
<protein>
    <recommendedName>
        <fullName evidence="5">DUF2235 domain-containing protein</fullName>
    </recommendedName>
</protein>
<evidence type="ECO:0000313" key="4">
    <source>
        <dbReference type="Proteomes" id="UP000015530"/>
    </source>
</evidence>
<dbReference type="AlphaFoldDB" id="T0KJG8"/>
<organism evidence="3 4">
    <name type="scientific">Colletotrichum gloeosporioides (strain Cg-14)</name>
    <name type="common">Anthracnose fungus</name>
    <name type="synonym">Glomerella cingulata</name>
    <dbReference type="NCBI Taxonomy" id="1237896"/>
    <lineage>
        <taxon>Eukaryota</taxon>
        <taxon>Fungi</taxon>
        <taxon>Dikarya</taxon>
        <taxon>Ascomycota</taxon>
        <taxon>Pezizomycotina</taxon>
        <taxon>Sordariomycetes</taxon>
        <taxon>Hypocreomycetidae</taxon>
        <taxon>Glomerellales</taxon>
        <taxon>Glomerellaceae</taxon>
        <taxon>Colletotrichum</taxon>
        <taxon>Colletotrichum gloeosporioides species complex</taxon>
    </lineage>
</organism>
<dbReference type="PANTHER" id="PTHR33840:SF1">
    <property type="entry name" value="TLE1 PHOSPHOLIPASE DOMAIN-CONTAINING PROTEIN"/>
    <property type="match status" value="1"/>
</dbReference>
<proteinExistence type="predicted"/>
<dbReference type="SUPFAM" id="SSF52540">
    <property type="entry name" value="P-loop containing nucleoside triphosphate hydrolases"/>
    <property type="match status" value="1"/>
</dbReference>
<sequence length="960" mass="107129">MEKLSRPSSYRRIVVCVDGTWFNEDGREGHGHGNNSNVFRIYASVKVGKTKDGDGNEVEQARLSSLIAKYFPGIGTNKMPLNRFNDGMTGKGCEEQIQEVYAYCCREIESKHDEVWLFGFSRGAYVVRAVSVLLNNTTMREALNVKDTSMWKAIKSFGVRRRRTGFAGQEFRWRRENTRDPPKIRFLGLFDTVQMTFGKDTVDISDLSFTNEIRHALALNEERKTFPLLPIDPIQNTNAKRDSHRCIQAWFVGAHADMGGGADHDGLSLYPLQWMMIESMAEGLILDYDPPDYIKGLIDSPMDLAFPKPPKLADLGDKVLEADVPESLIKTEPWTFRYSSGIEITMYDLRQSHNHGNLQQVPRRRLQRRVGPNGEQKIRSTHEVLVNKGFKGFALGNRHIFDTQRRGYLKGYSDVSTNGTVIHPSVYFLVDCYPTLGIPKALGNLMDHLESFRDSLKYLSEKVEASFDPWRRDFLVSTSCRILICGNTGVGKSTLLNRVFGIAMTQENSNQRGEHDIEEAFESDLHPGIIIHDSEGFQAGNSKEVSAFKKFLKARSGNPDIKQNLHAIWLCIDTDTDRPVQSALANVLQEVVDICPLTPVVIVGTKKDKYLLFNRGQMNEMELLSAREAIFRQKFAEEPETSPFWPELRAKVAFVSKDDQDSIKALIQMTMESFSSPIVSEAMVAAQIPDIDAKMNQAIEKTLKLLRATVAAAGVGLGTGVVSAITTPTISKLLCQEIAHGSFGIPKASIGDINDVLSGVVWKNLAPFMAMSLSQSLIIWGGAICLTCTTVVGGIPLALGAPLLEAPAAVRMILKCACDLILILDQAFSQYGKGVTKENITAVAAMYLKSKIKTTKDGVEIEKSRKRAVHGAVNDLVPWFSKRAFEAYSRKTLPKYREGLRDILREYRFQPGVVTELDLDDDLTLGKNSISSLSLAISEDEKDMKSFKGELKDFEDGNNR</sequence>
<accession>T0KJG8</accession>
<dbReference type="HOGENOM" id="CLU_304609_0_0_1"/>
<dbReference type="PANTHER" id="PTHR33840">
    <property type="match status" value="1"/>
</dbReference>
<evidence type="ECO:0000259" key="1">
    <source>
        <dbReference type="Pfam" id="PF01926"/>
    </source>
</evidence>
<dbReference type="InterPro" id="IPR006073">
    <property type="entry name" value="GTP-bd"/>
</dbReference>
<dbReference type="EMBL" id="AMYD01000906">
    <property type="protein sequence ID" value="EQB55557.1"/>
    <property type="molecule type" value="Genomic_DNA"/>
</dbReference>
<dbReference type="OrthoDB" id="59699at2759"/>
<evidence type="ECO:0000259" key="2">
    <source>
        <dbReference type="Pfam" id="PF09994"/>
    </source>
</evidence>
<feature type="domain" description="T6SS Phospholipase effector Tle1-like catalytic" evidence="2">
    <location>
        <begin position="11"/>
        <end position="277"/>
    </location>
</feature>
<dbReference type="InterPro" id="IPR027417">
    <property type="entry name" value="P-loop_NTPase"/>
</dbReference>
<reference evidence="4" key="1">
    <citation type="journal article" date="2013" name="Mol. Plant Microbe Interact.">
        <title>Global aspects of pacC regulation of pathogenicity genes in Colletotrichum gloeosporioides as revealed by transcriptome analysis.</title>
        <authorList>
            <person name="Alkan N."/>
            <person name="Meng X."/>
            <person name="Friedlander G."/>
            <person name="Reuveni E."/>
            <person name="Sukno S."/>
            <person name="Sherman A."/>
            <person name="Thon M."/>
            <person name="Fluhr R."/>
            <person name="Prusky D."/>
        </authorList>
    </citation>
    <scope>NUCLEOTIDE SEQUENCE [LARGE SCALE GENOMIC DNA]</scope>
    <source>
        <strain evidence="4">Cg-14</strain>
    </source>
</reference>
<name>T0KJG8_COLGC</name>
<dbReference type="Gene3D" id="3.40.50.300">
    <property type="entry name" value="P-loop containing nucleotide triphosphate hydrolases"/>
    <property type="match status" value="1"/>
</dbReference>
<evidence type="ECO:0000313" key="3">
    <source>
        <dbReference type="EMBL" id="EQB55557.1"/>
    </source>
</evidence>
<comment type="caution">
    <text evidence="3">The sequence shown here is derived from an EMBL/GenBank/DDBJ whole genome shotgun (WGS) entry which is preliminary data.</text>
</comment>
<gene>
    <name evidence="3" type="ORF">CGLO_04502</name>
</gene>
<dbReference type="OMA" id="FCILDRY"/>
<dbReference type="Pfam" id="PF09994">
    <property type="entry name" value="T6SS_Tle1-like_cat"/>
    <property type="match status" value="1"/>
</dbReference>
<dbReference type="Pfam" id="PF01926">
    <property type="entry name" value="MMR_HSR1"/>
    <property type="match status" value="1"/>
</dbReference>
<dbReference type="Proteomes" id="UP000015530">
    <property type="component" value="Unassembled WGS sequence"/>
</dbReference>
<dbReference type="InterPro" id="IPR018712">
    <property type="entry name" value="Tle1-like_cat"/>
</dbReference>